<evidence type="ECO:0000256" key="7">
    <source>
        <dbReference type="ARBA" id="ARBA00023136"/>
    </source>
</evidence>
<dbReference type="InterPro" id="IPR002781">
    <property type="entry name" value="TM_pro_TauE-like"/>
</dbReference>
<feature type="transmembrane region" description="Helical" evidence="8">
    <location>
        <begin position="80"/>
        <end position="99"/>
    </location>
</feature>
<evidence type="ECO:0000256" key="6">
    <source>
        <dbReference type="ARBA" id="ARBA00022989"/>
    </source>
</evidence>
<evidence type="ECO:0000256" key="4">
    <source>
        <dbReference type="ARBA" id="ARBA00022475"/>
    </source>
</evidence>
<keyword evidence="10" id="KW-1185">Reference proteome</keyword>
<comment type="caution">
    <text evidence="9">The sequence shown here is derived from an EMBL/GenBank/DDBJ whole genome shotgun (WGS) entry which is preliminary data.</text>
</comment>
<evidence type="ECO:0000256" key="5">
    <source>
        <dbReference type="ARBA" id="ARBA00022692"/>
    </source>
</evidence>
<comment type="similarity">
    <text evidence="2 8">Belongs to the 4-toluene sulfonate uptake permease (TSUP) (TC 2.A.102) family.</text>
</comment>
<dbReference type="RefSeq" id="WP_284251291.1">
    <property type="nucleotide sequence ID" value="NZ_BSUM01000001.1"/>
</dbReference>
<sequence length="260" mass="26202">MPEVDLLTLALLLLAGLAAGWVDAVVGGGGLIQLPALLIAFGPGAAPVHALATNKLASVMGTTVSATTFYRRVRPDLTTAIPAALAALAGACGGAVLASRIPREAFTPIIITVLIGVLVLVLARPQLGASTRLRFDGARHRLIAAAIGLVIGAYDGLLGPGTGTFLVLALVGLLGYAFLNASALAKIVNLATNVGALIFFVPSGSVVWEVGLIVGVANLVGGYIGARMAIARGSGFVRVVLVVVVTALVAKLGWDAFAGR</sequence>
<feature type="transmembrane region" description="Helical" evidence="8">
    <location>
        <begin position="142"/>
        <end position="159"/>
    </location>
</feature>
<dbReference type="EMBL" id="BSUM01000001">
    <property type="protein sequence ID" value="GMA32612.1"/>
    <property type="molecule type" value="Genomic_DNA"/>
</dbReference>
<keyword evidence="4 8" id="KW-1003">Cell membrane</keyword>
<dbReference type="PANTHER" id="PTHR30269">
    <property type="entry name" value="TRANSMEMBRANE PROTEIN YFCA"/>
    <property type="match status" value="1"/>
</dbReference>
<keyword evidence="6 8" id="KW-1133">Transmembrane helix</keyword>
<name>A0AA37XG17_9MICO</name>
<keyword evidence="5 8" id="KW-0812">Transmembrane</keyword>
<feature type="transmembrane region" description="Helical" evidence="8">
    <location>
        <begin position="165"/>
        <end position="185"/>
    </location>
</feature>
<evidence type="ECO:0000313" key="9">
    <source>
        <dbReference type="EMBL" id="GMA32612.1"/>
    </source>
</evidence>
<feature type="transmembrane region" description="Helical" evidence="8">
    <location>
        <begin position="197"/>
        <end position="224"/>
    </location>
</feature>
<reference evidence="9" key="1">
    <citation type="journal article" date="2014" name="Int. J. Syst. Evol. Microbiol.">
        <title>Complete genome sequence of Corynebacterium casei LMG S-19264T (=DSM 44701T), isolated from a smear-ripened cheese.</title>
        <authorList>
            <consortium name="US DOE Joint Genome Institute (JGI-PGF)"/>
            <person name="Walter F."/>
            <person name="Albersmeier A."/>
            <person name="Kalinowski J."/>
            <person name="Ruckert C."/>
        </authorList>
    </citation>
    <scope>NUCLEOTIDE SEQUENCE</scope>
    <source>
        <strain evidence="9">NBRC 112290</strain>
    </source>
</reference>
<dbReference type="AlphaFoldDB" id="A0AA37XG17"/>
<keyword evidence="3" id="KW-0813">Transport</keyword>
<feature type="transmembrane region" description="Helical" evidence="8">
    <location>
        <begin position="34"/>
        <end position="52"/>
    </location>
</feature>
<dbReference type="PANTHER" id="PTHR30269:SF0">
    <property type="entry name" value="MEMBRANE TRANSPORTER PROTEIN YFCA-RELATED"/>
    <property type="match status" value="1"/>
</dbReference>
<evidence type="ECO:0000256" key="1">
    <source>
        <dbReference type="ARBA" id="ARBA00004651"/>
    </source>
</evidence>
<evidence type="ECO:0000256" key="3">
    <source>
        <dbReference type="ARBA" id="ARBA00022448"/>
    </source>
</evidence>
<dbReference type="GO" id="GO:0005886">
    <property type="term" value="C:plasma membrane"/>
    <property type="evidence" value="ECO:0007669"/>
    <property type="project" value="UniProtKB-SubCell"/>
</dbReference>
<dbReference type="Proteomes" id="UP001157161">
    <property type="component" value="Unassembled WGS sequence"/>
</dbReference>
<evidence type="ECO:0000256" key="2">
    <source>
        <dbReference type="ARBA" id="ARBA00009142"/>
    </source>
</evidence>
<dbReference type="InterPro" id="IPR052017">
    <property type="entry name" value="TSUP"/>
</dbReference>
<feature type="transmembrane region" description="Helical" evidence="8">
    <location>
        <begin position="105"/>
        <end position="122"/>
    </location>
</feature>
<feature type="transmembrane region" description="Helical" evidence="8">
    <location>
        <begin position="236"/>
        <end position="254"/>
    </location>
</feature>
<organism evidence="9 10">
    <name type="scientific">Litorihabitans aurantiacus</name>
    <dbReference type="NCBI Taxonomy" id="1930061"/>
    <lineage>
        <taxon>Bacteria</taxon>
        <taxon>Bacillati</taxon>
        <taxon>Actinomycetota</taxon>
        <taxon>Actinomycetes</taxon>
        <taxon>Micrococcales</taxon>
        <taxon>Beutenbergiaceae</taxon>
        <taxon>Litorihabitans</taxon>
    </lineage>
</organism>
<reference evidence="9" key="2">
    <citation type="submission" date="2023-02" db="EMBL/GenBank/DDBJ databases">
        <authorList>
            <person name="Sun Q."/>
            <person name="Mori K."/>
        </authorList>
    </citation>
    <scope>NUCLEOTIDE SEQUENCE</scope>
    <source>
        <strain evidence="9">NBRC 112290</strain>
    </source>
</reference>
<comment type="subcellular location">
    <subcellularLocation>
        <location evidence="1 8">Cell membrane</location>
        <topology evidence="1 8">Multi-pass membrane protein</topology>
    </subcellularLocation>
</comment>
<accession>A0AA37XG17</accession>
<keyword evidence="7 8" id="KW-0472">Membrane</keyword>
<protein>
    <recommendedName>
        <fullName evidence="8">Probable membrane transporter protein</fullName>
    </recommendedName>
</protein>
<dbReference type="Pfam" id="PF01925">
    <property type="entry name" value="TauE"/>
    <property type="match status" value="1"/>
</dbReference>
<evidence type="ECO:0000256" key="8">
    <source>
        <dbReference type="RuleBase" id="RU363041"/>
    </source>
</evidence>
<evidence type="ECO:0000313" key="10">
    <source>
        <dbReference type="Proteomes" id="UP001157161"/>
    </source>
</evidence>
<proteinExistence type="inferred from homology"/>
<gene>
    <name evidence="9" type="ORF">GCM10025875_26040</name>
</gene>